<dbReference type="AlphaFoldDB" id="A0A818PV14"/>
<evidence type="ECO:0000313" key="3">
    <source>
        <dbReference type="EMBL" id="CAF4833051.1"/>
    </source>
</evidence>
<comment type="caution">
    <text evidence="2">The sequence shown here is derived from an EMBL/GenBank/DDBJ whole genome shotgun (WGS) entry which is preliminary data.</text>
</comment>
<gene>
    <name evidence="2" type="ORF">GRG538_LOCUS23996</name>
    <name evidence="3" type="ORF">QYT958_LOCUS25884</name>
</gene>
<reference evidence="2" key="1">
    <citation type="submission" date="2021-02" db="EMBL/GenBank/DDBJ databases">
        <authorList>
            <person name="Nowell W R."/>
        </authorList>
    </citation>
    <scope>NUCLEOTIDE SEQUENCE</scope>
</reference>
<evidence type="ECO:0000313" key="4">
    <source>
        <dbReference type="Proteomes" id="UP000663872"/>
    </source>
</evidence>
<sequence length="389" mass="44144">MRLIVNGSVLLLIMDQKSMHIFVKQQIRQHTSFGGARNDNVIQWLQDTEAIFDRVQLQPMNKYIVVQQYLVGTADKWFRYNNVNIPDWSSFKIAITQAFQPASNRTLSVVEQRSISVKNANPSSISSKTTPNSFSTFQDNSSAVTDLSGSISNKLSPPSSEIEKSSTLERIINDGQQLTIVVLPEPSSLHQFVNEIEDSTVVNISNNSSSILTSTQLTCSSTVAIDNPTTCEAELQELPNDQVNSYSSNYFHATLNELSSVTESGKANTRVNSENANVGTYVFRDVIYSMILGRYQIQKNAVNLSFSINRIYFRSCYICRMKMKTLRLSLVHYKSTILLIRDIYIYVKKKKKVLTLIFSSYTLSTVSSPIFFIYELVMRYFLTCWFINT</sequence>
<organism evidence="2 4">
    <name type="scientific">Rotaria socialis</name>
    <dbReference type="NCBI Taxonomy" id="392032"/>
    <lineage>
        <taxon>Eukaryota</taxon>
        <taxon>Metazoa</taxon>
        <taxon>Spiralia</taxon>
        <taxon>Gnathifera</taxon>
        <taxon>Rotifera</taxon>
        <taxon>Eurotatoria</taxon>
        <taxon>Bdelloidea</taxon>
        <taxon>Philodinida</taxon>
        <taxon>Philodinidae</taxon>
        <taxon>Rotaria</taxon>
    </lineage>
</organism>
<dbReference type="EMBL" id="CAJOBR010005976">
    <property type="protein sequence ID" value="CAF4833051.1"/>
    <property type="molecule type" value="Genomic_DNA"/>
</dbReference>
<name>A0A818PV14_9BILA</name>
<proteinExistence type="predicted"/>
<evidence type="ECO:0000313" key="2">
    <source>
        <dbReference type="EMBL" id="CAF3627552.1"/>
    </source>
</evidence>
<evidence type="ECO:0000256" key="1">
    <source>
        <dbReference type="SAM" id="MobiDB-lite"/>
    </source>
</evidence>
<accession>A0A818PV14</accession>
<dbReference type="EMBL" id="CAJNYT010004031">
    <property type="protein sequence ID" value="CAF3627552.1"/>
    <property type="molecule type" value="Genomic_DNA"/>
</dbReference>
<dbReference type="Proteomes" id="UP000663848">
    <property type="component" value="Unassembled WGS sequence"/>
</dbReference>
<feature type="region of interest" description="Disordered" evidence="1">
    <location>
        <begin position="120"/>
        <end position="141"/>
    </location>
</feature>
<protein>
    <submittedName>
        <fullName evidence="2">Uncharacterized protein</fullName>
    </submittedName>
</protein>
<dbReference type="Proteomes" id="UP000663872">
    <property type="component" value="Unassembled WGS sequence"/>
</dbReference>